<evidence type="ECO:0000256" key="1">
    <source>
        <dbReference type="ARBA" id="ARBA00004141"/>
    </source>
</evidence>
<proteinExistence type="predicted"/>
<evidence type="ECO:0000256" key="5">
    <source>
        <dbReference type="ARBA" id="ARBA00023043"/>
    </source>
</evidence>
<dbReference type="Gene3D" id="1.25.40.20">
    <property type="entry name" value="Ankyrin repeat-containing domain"/>
    <property type="match status" value="4"/>
</dbReference>
<dbReference type="PANTHER" id="PTHR24186:SF50">
    <property type="entry name" value="ANKYRIN REPEAT-CONTAINING PROTEIN ITN1-LIKE ISOFORM X1"/>
    <property type="match status" value="1"/>
</dbReference>
<feature type="non-terminal residue" evidence="10">
    <location>
        <position position="1"/>
    </location>
</feature>
<evidence type="ECO:0000256" key="2">
    <source>
        <dbReference type="ARBA" id="ARBA00022692"/>
    </source>
</evidence>
<evidence type="ECO:0000256" key="7">
    <source>
        <dbReference type="PROSITE-ProRule" id="PRU00023"/>
    </source>
</evidence>
<keyword evidence="6 8" id="KW-0472">Membrane</keyword>
<feature type="domain" description="PGG" evidence="9">
    <location>
        <begin position="474"/>
        <end position="576"/>
    </location>
</feature>
<evidence type="ECO:0000256" key="8">
    <source>
        <dbReference type="SAM" id="Phobius"/>
    </source>
</evidence>
<keyword evidence="4 8" id="KW-1133">Transmembrane helix</keyword>
<dbReference type="OrthoDB" id="689245at2759"/>
<dbReference type="PANTHER" id="PTHR24186">
    <property type="entry name" value="PROTEIN PHOSPHATASE 1 REGULATORY SUBUNIT"/>
    <property type="match status" value="1"/>
</dbReference>
<keyword evidence="11" id="KW-1185">Reference proteome</keyword>
<dbReference type="EMBL" id="RWGY01000007">
    <property type="protein sequence ID" value="TVU38617.1"/>
    <property type="molecule type" value="Genomic_DNA"/>
</dbReference>
<evidence type="ECO:0000256" key="4">
    <source>
        <dbReference type="ARBA" id="ARBA00022989"/>
    </source>
</evidence>
<evidence type="ECO:0000313" key="10">
    <source>
        <dbReference type="EMBL" id="TVU38617.1"/>
    </source>
</evidence>
<name>A0A5J9VSQ4_9POAL</name>
<feature type="transmembrane region" description="Helical" evidence="8">
    <location>
        <begin position="656"/>
        <end position="674"/>
    </location>
</feature>
<feature type="transmembrane region" description="Helical" evidence="8">
    <location>
        <begin position="475"/>
        <end position="496"/>
    </location>
</feature>
<dbReference type="InterPro" id="IPR026961">
    <property type="entry name" value="PGG_dom"/>
</dbReference>
<reference evidence="10 11" key="1">
    <citation type="journal article" date="2019" name="Sci. Rep.">
        <title>A high-quality genome of Eragrostis curvula grass provides insights into Poaceae evolution and supports new strategies to enhance forage quality.</title>
        <authorList>
            <person name="Carballo J."/>
            <person name="Santos B.A.C.M."/>
            <person name="Zappacosta D."/>
            <person name="Garbus I."/>
            <person name="Selva J.P."/>
            <person name="Gallo C.A."/>
            <person name="Diaz A."/>
            <person name="Albertini E."/>
            <person name="Caccamo M."/>
            <person name="Echenique V."/>
        </authorList>
    </citation>
    <scope>NUCLEOTIDE SEQUENCE [LARGE SCALE GENOMIC DNA]</scope>
    <source>
        <strain evidence="11">cv. Victoria</strain>
        <tissue evidence="10">Leaf</tissue>
    </source>
</reference>
<evidence type="ECO:0000256" key="6">
    <source>
        <dbReference type="ARBA" id="ARBA00023136"/>
    </source>
</evidence>
<evidence type="ECO:0000313" key="11">
    <source>
        <dbReference type="Proteomes" id="UP000324897"/>
    </source>
</evidence>
<keyword evidence="5 7" id="KW-0040">ANK repeat</keyword>
<sequence length="677" mass="73119">MANALAEPMEFDPERKMLSAELLQVLTAGDASRLAALLRSEGQTNGSHVAINVPAAPPGPGTPSSLLGVTSNGNTALHLVASRGHADLAELICEKAPSLVATRNRGLDTPLHCAARGGHREVAACLLSKMRAAGLDETAGLRATNCLGGTALHEAVRHRRAKVVELFMAEAPELAGVTSDSGVSPLYLAATMESSEMVQLLLRSSLASFAGPEGRTALHAAAIFCKEMVQYMLAWEPEGPALLTRRVDSEGKSALHFAVFAQKLDVVELFLNVDSQLAVVSDNEGSYPVHYAACWGNTRMIDVLIKKCPEYHELVDHDGRNLLHCAVVKNNDAVVRYICQNERFTMLLNTSDFKGNTPLHLAVKHSYASIVSLLLQSTGVEVNISNRDGLTAKDLAQAAFPLGRFPYFLVNLLLVVCAFHSAQDPSVMVYHCLCWAGANGSLDSKSFLERMDSKSLPKKDESAKEDSTDYSKGTIASALIASVTFAAAFTLPGGFIADDHPHPGTAILARRFAFRAFVVSDTVAFLCSIVATGFLIYGGVYEIPRSLRSRYNIRSYWLAPTAAQFMIAAFAFGLHLVLGVANWELIIFVYVVSSASVLLVSTNTWIPLHMYGFAKAIWRRAGWKGLLNMHERPSGPLELLWCLIGSPLAMFSGGSFALPMCATFFLAIALEIAFPNY</sequence>
<dbReference type="Gramene" id="TVU38617">
    <property type="protein sequence ID" value="TVU38617"/>
    <property type="gene ID" value="EJB05_12001"/>
</dbReference>
<dbReference type="Pfam" id="PF13962">
    <property type="entry name" value="PGG"/>
    <property type="match status" value="1"/>
</dbReference>
<keyword evidence="3" id="KW-0677">Repeat</keyword>
<feature type="repeat" description="ANK" evidence="7">
    <location>
        <begin position="354"/>
        <end position="387"/>
    </location>
</feature>
<accession>A0A5J9VSQ4</accession>
<feature type="transmembrane region" description="Helical" evidence="8">
    <location>
        <begin position="516"/>
        <end position="537"/>
    </location>
</feature>
<dbReference type="InterPro" id="IPR036770">
    <property type="entry name" value="Ankyrin_rpt-contain_sf"/>
</dbReference>
<comment type="caution">
    <text evidence="10">The sequence shown here is derived from an EMBL/GenBank/DDBJ whole genome shotgun (WGS) entry which is preliminary data.</text>
</comment>
<feature type="repeat" description="ANK" evidence="7">
    <location>
        <begin position="250"/>
        <end position="282"/>
    </location>
</feature>
<dbReference type="Proteomes" id="UP000324897">
    <property type="component" value="Chromosome 4"/>
</dbReference>
<comment type="subcellular location">
    <subcellularLocation>
        <location evidence="1">Membrane</location>
        <topology evidence="1">Multi-pass membrane protein</topology>
    </subcellularLocation>
</comment>
<organism evidence="10 11">
    <name type="scientific">Eragrostis curvula</name>
    <name type="common">weeping love grass</name>
    <dbReference type="NCBI Taxonomy" id="38414"/>
    <lineage>
        <taxon>Eukaryota</taxon>
        <taxon>Viridiplantae</taxon>
        <taxon>Streptophyta</taxon>
        <taxon>Embryophyta</taxon>
        <taxon>Tracheophyta</taxon>
        <taxon>Spermatophyta</taxon>
        <taxon>Magnoliopsida</taxon>
        <taxon>Liliopsida</taxon>
        <taxon>Poales</taxon>
        <taxon>Poaceae</taxon>
        <taxon>PACMAD clade</taxon>
        <taxon>Chloridoideae</taxon>
        <taxon>Eragrostideae</taxon>
        <taxon>Eragrostidinae</taxon>
        <taxon>Eragrostis</taxon>
    </lineage>
</organism>
<dbReference type="InterPro" id="IPR002110">
    <property type="entry name" value="Ankyrin_rpt"/>
</dbReference>
<keyword evidence="2 8" id="KW-0812">Transmembrane</keyword>
<protein>
    <recommendedName>
        <fullName evidence="9">PGG domain-containing protein</fullName>
    </recommendedName>
</protein>
<dbReference type="SMART" id="SM00248">
    <property type="entry name" value="ANK"/>
    <property type="match status" value="9"/>
</dbReference>
<gene>
    <name evidence="10" type="ORF">EJB05_12001</name>
</gene>
<feature type="transmembrane region" description="Helical" evidence="8">
    <location>
        <begin position="585"/>
        <end position="606"/>
    </location>
</feature>
<dbReference type="PROSITE" id="PS50297">
    <property type="entry name" value="ANK_REP_REGION"/>
    <property type="match status" value="1"/>
</dbReference>
<dbReference type="PROSITE" id="PS50088">
    <property type="entry name" value="ANK_REPEAT"/>
    <property type="match status" value="3"/>
</dbReference>
<dbReference type="GO" id="GO:0005886">
    <property type="term" value="C:plasma membrane"/>
    <property type="evidence" value="ECO:0007669"/>
    <property type="project" value="TreeGrafter"/>
</dbReference>
<feature type="transmembrane region" description="Helical" evidence="8">
    <location>
        <begin position="557"/>
        <end position="578"/>
    </location>
</feature>
<dbReference type="AlphaFoldDB" id="A0A5J9VSQ4"/>
<dbReference type="SUPFAM" id="SSF48403">
    <property type="entry name" value="Ankyrin repeat"/>
    <property type="match status" value="1"/>
</dbReference>
<evidence type="ECO:0000256" key="3">
    <source>
        <dbReference type="ARBA" id="ARBA00022737"/>
    </source>
</evidence>
<feature type="repeat" description="ANK" evidence="7">
    <location>
        <begin position="72"/>
        <end position="104"/>
    </location>
</feature>
<dbReference type="Pfam" id="PF12796">
    <property type="entry name" value="Ank_2"/>
    <property type="match status" value="4"/>
</dbReference>
<evidence type="ECO:0000259" key="9">
    <source>
        <dbReference type="Pfam" id="PF13962"/>
    </source>
</evidence>